<keyword evidence="2 5" id="KW-0732">Signal</keyword>
<dbReference type="Proteomes" id="UP000664132">
    <property type="component" value="Unassembled WGS sequence"/>
</dbReference>
<feature type="signal peptide" evidence="5">
    <location>
        <begin position="1"/>
        <end position="18"/>
    </location>
</feature>
<proteinExistence type="inferred from homology"/>
<feature type="domain" description="Pectate lyase" evidence="6">
    <location>
        <begin position="38"/>
        <end position="251"/>
    </location>
</feature>
<gene>
    <name evidence="7" type="ORF">IFR04_015982</name>
</gene>
<organism evidence="7 8">
    <name type="scientific">Cadophora malorum</name>
    <dbReference type="NCBI Taxonomy" id="108018"/>
    <lineage>
        <taxon>Eukaryota</taxon>
        <taxon>Fungi</taxon>
        <taxon>Dikarya</taxon>
        <taxon>Ascomycota</taxon>
        <taxon>Pezizomycotina</taxon>
        <taxon>Leotiomycetes</taxon>
        <taxon>Helotiales</taxon>
        <taxon>Ploettnerulaceae</taxon>
        <taxon>Cadophora</taxon>
    </lineage>
</organism>
<dbReference type="GO" id="GO:0005576">
    <property type="term" value="C:extracellular region"/>
    <property type="evidence" value="ECO:0007669"/>
    <property type="project" value="UniProtKB-SubCell"/>
</dbReference>
<evidence type="ECO:0000256" key="1">
    <source>
        <dbReference type="ARBA" id="ARBA00010980"/>
    </source>
</evidence>
<comment type="similarity">
    <text evidence="1 4">Belongs to the polysaccharide lyase 1 family.</text>
</comment>
<dbReference type="PANTHER" id="PTHR31683:SF18">
    <property type="entry name" value="PECTATE LYASE 21-RELATED"/>
    <property type="match status" value="1"/>
</dbReference>
<accession>A0A8H7SXY6</accession>
<protein>
    <recommendedName>
        <fullName evidence="6">Pectate lyase domain-containing protein</fullName>
    </recommendedName>
</protein>
<keyword evidence="4" id="KW-0119">Carbohydrate metabolism</keyword>
<dbReference type="AlphaFoldDB" id="A0A8H7SXY6"/>
<dbReference type="InterPro" id="IPR002022">
    <property type="entry name" value="Pec_lyase"/>
</dbReference>
<sequence>MNFTVFVVALLNTIPVLAGCTDFADGFASLNGGTTGGSGGTVVTVSNQADLNTYATAQGKYVIKVVGKVTITPKGTEIRVASDKTIIGIGSTGEIYGGGFFLNGVKNVIIRNLKIGNTYVDGDYDGKTQDWDGIQMDTASNVWIDHCLLERAGDGLIDSRKDTNFLTVSYTILHDHNKAFGIGWTENLIAQATIHHNYFHNLNQRNPSADNLKYAHLYNNYVNNVTSYGHYARGQTNAVIENVYFKKVKNSIQKDTGAVLMASGNVFESCTGTIAANSGTAFKPADLYKYTLDAASSVPSIVEAQAGPKASICT</sequence>
<evidence type="ECO:0000313" key="7">
    <source>
        <dbReference type="EMBL" id="KAG4410880.1"/>
    </source>
</evidence>
<keyword evidence="4" id="KW-0624">Polysaccharide degradation</keyword>
<dbReference type="InterPro" id="IPR011050">
    <property type="entry name" value="Pectin_lyase_fold/virulence"/>
</dbReference>
<reference evidence="7" key="1">
    <citation type="submission" date="2021-02" db="EMBL/GenBank/DDBJ databases">
        <title>Genome sequence Cadophora malorum strain M34.</title>
        <authorList>
            <person name="Stefanovic E."/>
            <person name="Vu D."/>
            <person name="Scully C."/>
            <person name="Dijksterhuis J."/>
            <person name="Roader J."/>
            <person name="Houbraken J."/>
        </authorList>
    </citation>
    <scope>NUCLEOTIDE SEQUENCE</scope>
    <source>
        <strain evidence="7">M34</strain>
    </source>
</reference>
<keyword evidence="8" id="KW-1185">Reference proteome</keyword>
<dbReference type="GO" id="GO:0000272">
    <property type="term" value="P:polysaccharide catabolic process"/>
    <property type="evidence" value="ECO:0007669"/>
    <property type="project" value="UniProtKB-KW"/>
</dbReference>
<dbReference type="SUPFAM" id="SSF51126">
    <property type="entry name" value="Pectin lyase-like"/>
    <property type="match status" value="1"/>
</dbReference>
<keyword evidence="3 4" id="KW-0456">Lyase</keyword>
<dbReference type="PANTHER" id="PTHR31683">
    <property type="entry name" value="PECTATE LYASE 18-RELATED"/>
    <property type="match status" value="1"/>
</dbReference>
<evidence type="ECO:0000256" key="2">
    <source>
        <dbReference type="ARBA" id="ARBA00022729"/>
    </source>
</evidence>
<dbReference type="GO" id="GO:0030570">
    <property type="term" value="F:pectate lyase activity"/>
    <property type="evidence" value="ECO:0007669"/>
    <property type="project" value="InterPro"/>
</dbReference>
<dbReference type="InterPro" id="IPR045032">
    <property type="entry name" value="PEL"/>
</dbReference>
<evidence type="ECO:0000259" key="6">
    <source>
        <dbReference type="SMART" id="SM00656"/>
    </source>
</evidence>
<evidence type="ECO:0000256" key="4">
    <source>
        <dbReference type="RuleBase" id="RU361173"/>
    </source>
</evidence>
<feature type="chain" id="PRO_5035003482" description="Pectate lyase domain-containing protein" evidence="5">
    <location>
        <begin position="19"/>
        <end position="314"/>
    </location>
</feature>
<dbReference type="Pfam" id="PF00544">
    <property type="entry name" value="Pectate_lyase_4"/>
    <property type="match status" value="1"/>
</dbReference>
<evidence type="ECO:0000313" key="8">
    <source>
        <dbReference type="Proteomes" id="UP000664132"/>
    </source>
</evidence>
<evidence type="ECO:0000256" key="3">
    <source>
        <dbReference type="ARBA" id="ARBA00023239"/>
    </source>
</evidence>
<dbReference type="InterPro" id="IPR012334">
    <property type="entry name" value="Pectin_lyas_fold"/>
</dbReference>
<comment type="caution">
    <text evidence="7">The sequence shown here is derived from an EMBL/GenBank/DDBJ whole genome shotgun (WGS) entry which is preliminary data.</text>
</comment>
<dbReference type="Gene3D" id="2.160.20.10">
    <property type="entry name" value="Single-stranded right-handed beta-helix, Pectin lyase-like"/>
    <property type="match status" value="1"/>
</dbReference>
<dbReference type="SMART" id="SM00656">
    <property type="entry name" value="Amb_all"/>
    <property type="match status" value="1"/>
</dbReference>
<evidence type="ECO:0000256" key="5">
    <source>
        <dbReference type="SAM" id="SignalP"/>
    </source>
</evidence>
<dbReference type="EMBL" id="JAFJYH010000566">
    <property type="protein sequence ID" value="KAG4410880.1"/>
    <property type="molecule type" value="Genomic_DNA"/>
</dbReference>
<keyword evidence="4" id="KW-0964">Secreted</keyword>
<dbReference type="OrthoDB" id="2019149at2759"/>
<name>A0A8H7SXY6_9HELO</name>
<comment type="subcellular location">
    <subcellularLocation>
        <location evidence="4">Secreted</location>
    </subcellularLocation>
</comment>